<organism evidence="6 7">
    <name type="scientific">Pseudovibrio axinellae</name>
    <dbReference type="NCBI Taxonomy" id="989403"/>
    <lineage>
        <taxon>Bacteria</taxon>
        <taxon>Pseudomonadati</taxon>
        <taxon>Pseudomonadota</taxon>
        <taxon>Alphaproteobacteria</taxon>
        <taxon>Hyphomicrobiales</taxon>
        <taxon>Stappiaceae</taxon>
        <taxon>Pseudovibrio</taxon>
    </lineage>
</organism>
<keyword evidence="1" id="KW-0805">Transcription regulation</keyword>
<evidence type="ECO:0000256" key="2">
    <source>
        <dbReference type="ARBA" id="ARBA00023125"/>
    </source>
</evidence>
<keyword evidence="3" id="KW-0804">Transcription</keyword>
<dbReference type="Pfam" id="PF00440">
    <property type="entry name" value="TetR_N"/>
    <property type="match status" value="1"/>
</dbReference>
<evidence type="ECO:0000256" key="1">
    <source>
        <dbReference type="ARBA" id="ARBA00023015"/>
    </source>
</evidence>
<dbReference type="Gene3D" id="1.10.357.10">
    <property type="entry name" value="Tetracycline Repressor, domain 2"/>
    <property type="match status" value="1"/>
</dbReference>
<comment type="caution">
    <text evidence="6">The sequence shown here is derived from an EMBL/GenBank/DDBJ whole genome shotgun (WGS) entry which is preliminary data.</text>
</comment>
<evidence type="ECO:0000256" key="4">
    <source>
        <dbReference type="PROSITE-ProRule" id="PRU00335"/>
    </source>
</evidence>
<dbReference type="PATRIC" id="fig|989403.3.peg.3899"/>
<evidence type="ECO:0000313" key="7">
    <source>
        <dbReference type="Proteomes" id="UP000076577"/>
    </source>
</evidence>
<evidence type="ECO:0000313" key="6">
    <source>
        <dbReference type="EMBL" id="KZL15350.1"/>
    </source>
</evidence>
<dbReference type="PRINTS" id="PR00455">
    <property type="entry name" value="HTHTETR"/>
</dbReference>
<dbReference type="PANTHER" id="PTHR47506:SF1">
    <property type="entry name" value="HTH-TYPE TRANSCRIPTIONAL REGULATOR YJDC"/>
    <property type="match status" value="1"/>
</dbReference>
<protein>
    <submittedName>
        <fullName evidence="6">HTH-type transcriptional regulator YjdC</fullName>
    </submittedName>
</protein>
<evidence type="ECO:0000259" key="5">
    <source>
        <dbReference type="PROSITE" id="PS50977"/>
    </source>
</evidence>
<dbReference type="SUPFAM" id="SSF48498">
    <property type="entry name" value="Tetracyclin repressor-like, C-terminal domain"/>
    <property type="match status" value="1"/>
</dbReference>
<gene>
    <name evidence="6" type="primary">yjdC</name>
    <name evidence="6" type="ORF">PsAD2_03606</name>
</gene>
<dbReference type="PANTHER" id="PTHR47506">
    <property type="entry name" value="TRANSCRIPTIONAL REGULATORY PROTEIN"/>
    <property type="match status" value="1"/>
</dbReference>
<keyword evidence="2 4" id="KW-0238">DNA-binding</keyword>
<dbReference type="OrthoDB" id="9787680at2"/>
<dbReference type="Pfam" id="PF16925">
    <property type="entry name" value="TetR_C_13"/>
    <property type="match status" value="1"/>
</dbReference>
<dbReference type="InterPro" id="IPR001647">
    <property type="entry name" value="HTH_TetR"/>
</dbReference>
<feature type="DNA-binding region" description="H-T-H motif" evidence="4">
    <location>
        <begin position="26"/>
        <end position="45"/>
    </location>
</feature>
<dbReference type="EMBL" id="LMCB01000074">
    <property type="protein sequence ID" value="KZL15350.1"/>
    <property type="molecule type" value="Genomic_DNA"/>
</dbReference>
<proteinExistence type="predicted"/>
<evidence type="ECO:0000256" key="3">
    <source>
        <dbReference type="ARBA" id="ARBA00023163"/>
    </source>
</evidence>
<dbReference type="InterPro" id="IPR009057">
    <property type="entry name" value="Homeodomain-like_sf"/>
</dbReference>
<sequence>MRLNKRDEILENAYEIFYRNGFRGTGMDMLVAETGISKTSMYKHFNSKDELILAVLELRQKRFFESFIDHMDELASEPKDKLLAVFDVLAEWFNEKSFKSCMFLKASFEFPEAHHPIHQRAAKHRQLIYRHLFELVEQAGLKNADSVTRQVLMLIEGAIVTAQIGNIPEPAADAKKAAKMVIDAAS</sequence>
<dbReference type="STRING" id="989403.SAMN05421798_1123"/>
<dbReference type="SUPFAM" id="SSF46689">
    <property type="entry name" value="Homeodomain-like"/>
    <property type="match status" value="1"/>
</dbReference>
<dbReference type="InterPro" id="IPR011075">
    <property type="entry name" value="TetR_C"/>
</dbReference>
<dbReference type="Proteomes" id="UP000076577">
    <property type="component" value="Unassembled WGS sequence"/>
</dbReference>
<reference evidence="6 7" key="1">
    <citation type="journal article" date="2016" name="Front. Microbiol.">
        <title>Comparative Genomic Analysis Reveals a Diverse Repertoire of Genes Involved in Prokaryote-Eukaryote Interactions within the Pseudovibrio Genus.</title>
        <authorList>
            <person name="Romano S."/>
            <person name="Fernandez-Guerra A."/>
            <person name="Reen F.J."/>
            <person name="Glockner F.O."/>
            <person name="Crowley S.P."/>
            <person name="O'Sullivan O."/>
            <person name="Cotter P.D."/>
            <person name="Adams C."/>
            <person name="Dobson A.D."/>
            <person name="O'Gara F."/>
        </authorList>
    </citation>
    <scope>NUCLEOTIDE SEQUENCE [LARGE SCALE GENOMIC DNA]</scope>
    <source>
        <strain evidence="6 7">Ad2</strain>
    </source>
</reference>
<keyword evidence="7" id="KW-1185">Reference proteome</keyword>
<dbReference type="InterPro" id="IPR036271">
    <property type="entry name" value="Tet_transcr_reg_TetR-rel_C_sf"/>
</dbReference>
<feature type="domain" description="HTH tetR-type" evidence="5">
    <location>
        <begin position="3"/>
        <end position="63"/>
    </location>
</feature>
<dbReference type="PROSITE" id="PS50977">
    <property type="entry name" value="HTH_TETR_2"/>
    <property type="match status" value="1"/>
</dbReference>
<dbReference type="AlphaFoldDB" id="A0A165VRX2"/>
<dbReference type="GO" id="GO:0003677">
    <property type="term" value="F:DNA binding"/>
    <property type="evidence" value="ECO:0007669"/>
    <property type="project" value="UniProtKB-UniRule"/>
</dbReference>
<dbReference type="RefSeq" id="WP_068009071.1">
    <property type="nucleotide sequence ID" value="NZ_FOFM01000012.1"/>
</dbReference>
<name>A0A165VRX2_9HYPH</name>
<accession>A0A165VRX2</accession>